<protein>
    <submittedName>
        <fullName evidence="1">Uncharacterized protein</fullName>
    </submittedName>
</protein>
<name>A0AAD6TAD7_9AGAR</name>
<keyword evidence="2" id="KW-1185">Reference proteome</keyword>
<reference evidence="1" key="1">
    <citation type="submission" date="2023-03" db="EMBL/GenBank/DDBJ databases">
        <title>Massive genome expansion in bonnet fungi (Mycena s.s.) driven by repeated elements and novel gene families across ecological guilds.</title>
        <authorList>
            <consortium name="Lawrence Berkeley National Laboratory"/>
            <person name="Harder C.B."/>
            <person name="Miyauchi S."/>
            <person name="Viragh M."/>
            <person name="Kuo A."/>
            <person name="Thoen E."/>
            <person name="Andreopoulos B."/>
            <person name="Lu D."/>
            <person name="Skrede I."/>
            <person name="Drula E."/>
            <person name="Henrissat B."/>
            <person name="Morin E."/>
            <person name="Kohler A."/>
            <person name="Barry K."/>
            <person name="LaButti K."/>
            <person name="Morin E."/>
            <person name="Salamov A."/>
            <person name="Lipzen A."/>
            <person name="Mereny Z."/>
            <person name="Hegedus B."/>
            <person name="Baldrian P."/>
            <person name="Stursova M."/>
            <person name="Weitz H."/>
            <person name="Taylor A."/>
            <person name="Grigoriev I.V."/>
            <person name="Nagy L.G."/>
            <person name="Martin F."/>
            <person name="Kauserud H."/>
        </authorList>
    </citation>
    <scope>NUCLEOTIDE SEQUENCE</scope>
    <source>
        <strain evidence="1">CBHHK200</strain>
    </source>
</reference>
<comment type="caution">
    <text evidence="1">The sequence shown here is derived from an EMBL/GenBank/DDBJ whole genome shotgun (WGS) entry which is preliminary data.</text>
</comment>
<dbReference type="AlphaFoldDB" id="A0AAD6TAD7"/>
<dbReference type="Proteomes" id="UP001218188">
    <property type="component" value="Unassembled WGS sequence"/>
</dbReference>
<organism evidence="1 2">
    <name type="scientific">Mycena alexandri</name>
    <dbReference type="NCBI Taxonomy" id="1745969"/>
    <lineage>
        <taxon>Eukaryota</taxon>
        <taxon>Fungi</taxon>
        <taxon>Dikarya</taxon>
        <taxon>Basidiomycota</taxon>
        <taxon>Agaricomycotina</taxon>
        <taxon>Agaricomycetes</taxon>
        <taxon>Agaricomycetidae</taxon>
        <taxon>Agaricales</taxon>
        <taxon>Marasmiineae</taxon>
        <taxon>Mycenaceae</taxon>
        <taxon>Mycena</taxon>
    </lineage>
</organism>
<gene>
    <name evidence="1" type="ORF">C8F04DRAFT_1207973</name>
</gene>
<dbReference type="EMBL" id="JARJCM010000012">
    <property type="protein sequence ID" value="KAJ7042479.1"/>
    <property type="molecule type" value="Genomic_DNA"/>
</dbReference>
<accession>A0AAD6TAD7</accession>
<proteinExistence type="predicted"/>
<sequence>MLFHFRRKEIPWEVVGSKAIEPVHMYYDEDKELDITSMGEANTCGTYVFHVQQLKKVEELRNTVVFAKQQLLKEIGKKGFNVLLSESWDVTIYRRGKRHRVQVNYSGRPAHIVGDLPTLRPPPFIQVLQDCI</sequence>
<evidence type="ECO:0000313" key="1">
    <source>
        <dbReference type="EMBL" id="KAJ7042479.1"/>
    </source>
</evidence>
<evidence type="ECO:0000313" key="2">
    <source>
        <dbReference type="Proteomes" id="UP001218188"/>
    </source>
</evidence>